<evidence type="ECO:0000313" key="2">
    <source>
        <dbReference type="EMBL" id="SEL65961.1"/>
    </source>
</evidence>
<feature type="region of interest" description="Disordered" evidence="1">
    <location>
        <begin position="328"/>
        <end position="352"/>
    </location>
</feature>
<keyword evidence="3" id="KW-1185">Reference proteome</keyword>
<dbReference type="Proteomes" id="UP000198953">
    <property type="component" value="Unassembled WGS sequence"/>
</dbReference>
<name>A0A1H7S058_9ACTN</name>
<sequence>MADRRGMVRGVRPGSRTGMEITRTCTYTLRKLPTRDLALSPSSIFAVAHPRYAGHSLGPLTCAVQTSSAPFRAREDGQGTTGLRADVLGRHPAHDLGPFPPYPVRRSLTRPPMANSPHPSRITGPSPAPYLRRSDVLGAFPCPGRRTRHHGPASGCPRKASGSRPRPFPPLPGPQISHKASHGELTAPLPHHRPLPGPLPAPFRRPRRLSVSPKTDKALQACERMSPEGIRLTASALSLVIWSAGLPQGLPWRTHRSPPASPAPCLRPSDVLGAFPCPRRRTRHHGPASGCLPKASGSRPRLFPSLPPWRFSRGIPLMAYWRRPDSLPASSARPPHRRGRGGSVLQPWSFTL</sequence>
<evidence type="ECO:0000256" key="1">
    <source>
        <dbReference type="SAM" id="MobiDB-lite"/>
    </source>
</evidence>
<accession>A0A1H7S058</accession>
<reference evidence="2 3" key="1">
    <citation type="submission" date="2016-10" db="EMBL/GenBank/DDBJ databases">
        <authorList>
            <person name="de Groot N.N."/>
        </authorList>
    </citation>
    <scope>NUCLEOTIDE SEQUENCE [LARGE SCALE GENOMIC DNA]</scope>
    <source>
        <strain evidence="2 3">DSM 43357</strain>
    </source>
</reference>
<proteinExistence type="predicted"/>
<gene>
    <name evidence="2" type="ORF">SAMN05660976_02995</name>
</gene>
<feature type="region of interest" description="Disordered" evidence="1">
    <location>
        <begin position="140"/>
        <end position="219"/>
    </location>
</feature>
<organism evidence="2 3">
    <name type="scientific">Nonomuraea pusilla</name>
    <dbReference type="NCBI Taxonomy" id="46177"/>
    <lineage>
        <taxon>Bacteria</taxon>
        <taxon>Bacillati</taxon>
        <taxon>Actinomycetota</taxon>
        <taxon>Actinomycetes</taxon>
        <taxon>Streptosporangiales</taxon>
        <taxon>Streptosporangiaceae</taxon>
        <taxon>Nonomuraea</taxon>
    </lineage>
</organism>
<evidence type="ECO:0000313" key="3">
    <source>
        <dbReference type="Proteomes" id="UP000198953"/>
    </source>
</evidence>
<protein>
    <submittedName>
        <fullName evidence="2">Uncharacterized protein</fullName>
    </submittedName>
</protein>
<dbReference type="AlphaFoldDB" id="A0A1H7S058"/>
<dbReference type="EMBL" id="FOBF01000006">
    <property type="protein sequence ID" value="SEL65961.1"/>
    <property type="molecule type" value="Genomic_DNA"/>
</dbReference>